<feature type="compositionally biased region" description="Low complexity" evidence="1">
    <location>
        <begin position="904"/>
        <end position="919"/>
    </location>
</feature>
<evidence type="ECO:0000256" key="1">
    <source>
        <dbReference type="SAM" id="MobiDB-lite"/>
    </source>
</evidence>
<name>A0A835XZ62_9CHLO</name>
<feature type="compositionally biased region" description="Acidic residues" evidence="1">
    <location>
        <begin position="203"/>
        <end position="215"/>
    </location>
</feature>
<feature type="compositionally biased region" description="Low complexity" evidence="1">
    <location>
        <begin position="942"/>
        <end position="959"/>
    </location>
</feature>
<feature type="region of interest" description="Disordered" evidence="1">
    <location>
        <begin position="54"/>
        <end position="186"/>
    </location>
</feature>
<dbReference type="Proteomes" id="UP000612055">
    <property type="component" value="Unassembled WGS sequence"/>
</dbReference>
<reference evidence="2" key="1">
    <citation type="journal article" date="2020" name="bioRxiv">
        <title>Comparative genomics of Chlamydomonas.</title>
        <authorList>
            <person name="Craig R.J."/>
            <person name="Hasan A.R."/>
            <person name="Ness R.W."/>
            <person name="Keightley P.D."/>
        </authorList>
    </citation>
    <scope>NUCLEOTIDE SEQUENCE</scope>
    <source>
        <strain evidence="2">CCAP 11/70</strain>
    </source>
</reference>
<feature type="region of interest" description="Disordered" evidence="1">
    <location>
        <begin position="537"/>
        <end position="561"/>
    </location>
</feature>
<feature type="region of interest" description="Disordered" evidence="1">
    <location>
        <begin position="605"/>
        <end position="810"/>
    </location>
</feature>
<feature type="compositionally biased region" description="Low complexity" evidence="1">
    <location>
        <begin position="166"/>
        <end position="175"/>
    </location>
</feature>
<feature type="compositionally biased region" description="Low complexity" evidence="1">
    <location>
        <begin position="641"/>
        <end position="662"/>
    </location>
</feature>
<feature type="compositionally biased region" description="Gly residues" evidence="1">
    <location>
        <begin position="832"/>
        <end position="848"/>
    </location>
</feature>
<feature type="compositionally biased region" description="Gly residues" evidence="1">
    <location>
        <begin position="285"/>
        <end position="300"/>
    </location>
</feature>
<evidence type="ECO:0000313" key="3">
    <source>
        <dbReference type="Proteomes" id="UP000612055"/>
    </source>
</evidence>
<dbReference type="EMBL" id="JAEHOE010000043">
    <property type="protein sequence ID" value="KAG2492675.1"/>
    <property type="molecule type" value="Genomic_DNA"/>
</dbReference>
<feature type="compositionally biased region" description="Gly residues" evidence="1">
    <location>
        <begin position="753"/>
        <end position="762"/>
    </location>
</feature>
<feature type="compositionally biased region" description="Low complexity" evidence="1">
    <location>
        <begin position="259"/>
        <end position="284"/>
    </location>
</feature>
<feature type="region of interest" description="Disordered" evidence="1">
    <location>
        <begin position="467"/>
        <end position="518"/>
    </location>
</feature>
<feature type="compositionally biased region" description="Low complexity" evidence="1">
    <location>
        <begin position="1000"/>
        <end position="1026"/>
    </location>
</feature>
<dbReference type="AlphaFoldDB" id="A0A835XZ62"/>
<feature type="compositionally biased region" description="Gly residues" evidence="1">
    <location>
        <begin position="1152"/>
        <end position="1164"/>
    </location>
</feature>
<sequence>MRPSAAGSMEAKLSKLRTPAVLVAQNGSHSLALPNYMADEVEQSRASIVATMAGSRPSFASGPRPSFGSGPQAWDSDSDDGAAMEPDGPGSVLEGGECWRRPSPRVGSMMGQRRPSVTSGCSPRHQSQIFQRPGSAALASPRRPTTAASDSGPQSGGTGGFRRPLSASATTQAQSPSGPCAPGCGDADLVAAVTGRIAAAAGEADEDSLDEEELAGDLMDAQDTLARALDMARGGRPGSRGGGDGGSERVSAFDGGPGSSSSLASSVASRPTSAAASQRPSASGGSRGGGAQRGSGGGSGRLPMQVVEVEITPATSAPASASGSPGLVRRAASGDAAAHAAAASGGLAAGVYRPRSSGGTGPVPVTRSGPQRGGSNPGVPGSGPSGSAAGGSGGGLLGSSDLWSLQASSPLASRHASHLSATTAASWRGPHVGGAGSFDAHVGAAAAAAAASAGFGGGGGPGGSGLDLEAASPVGRASGGGGGRIGIGRFGSGTSGPVSASGGEHPAEARAGGGGGSSTGSFKGLLKLAKKAFRRSTGGSGLGGGPAAQVSEPGGAAARPVPLDRRTGSHTSEADFAPLAGAVPSAFVTTHGPITHGLSIRPVAAPPSPSAATHIGGVGVGPGPRMPPPSALELPSPRMPVPDLTSPTTPSPGLGPAGTSPLHRPADLGPAIPAGLIRPRRAPRSNDGLGPGAGATALISPVASANHDYPLGPGGPGAMEPDACSVPEPPEGAGPSPGPLARRYVTPQAASPGGSGGGGGPGSPMHVSPPLGSTPASGWLGGGGSGGGGGGLGSPSQRRRHSSVAGAHAAGAASELQVTAHMQAFLHSRMAAGGGSPSGSGPNTGPGGSECDSPQGLRSSSGSGISLASISAGDAGEALASPSTGGGRGRDGQTSPGGGGGAVSPGSAAAMAAAAAARASMHRTSVDLSAGLAAAGVAWQPTSPLLPTSASAPSATSMPTPTPPTGPLLQHTPLSPRVSSHASPPSSAAPRGHMLSGADPSSPLRPHSPSSGGASASTSSSAAAPPYMHTHAHAHTPGATPVLPIVPPPSVVAPHRLRSATGDGPQSAGIVGGGSGPPLEGPGCVPPRACSTSGGGGGSAGGASGGGGGGGALLPTTGSVGSSPRPGPSPPPGAGPSPSPPGTAGPSPPAGVGSGPSSGPGSRPGTGVVRAVRRVSIADGF</sequence>
<feature type="region of interest" description="Disordered" evidence="1">
    <location>
        <begin position="353"/>
        <end position="394"/>
    </location>
</feature>
<feature type="region of interest" description="Disordered" evidence="1">
    <location>
        <begin position="942"/>
        <end position="1169"/>
    </location>
</feature>
<keyword evidence="3" id="KW-1185">Reference proteome</keyword>
<feature type="compositionally biased region" description="Polar residues" evidence="1">
    <location>
        <begin position="115"/>
        <end position="130"/>
    </location>
</feature>
<feature type="compositionally biased region" description="Gly residues" evidence="1">
    <location>
        <begin position="235"/>
        <end position="245"/>
    </location>
</feature>
<feature type="compositionally biased region" description="Low complexity" evidence="1">
    <location>
        <begin position="856"/>
        <end position="873"/>
    </location>
</feature>
<gene>
    <name evidence="2" type="ORF">HYH03_009090</name>
</gene>
<dbReference type="OrthoDB" id="10658485at2759"/>
<accession>A0A835XZ62</accession>
<feature type="compositionally biased region" description="Gly residues" evidence="1">
    <location>
        <begin position="477"/>
        <end position="494"/>
    </location>
</feature>
<feature type="compositionally biased region" description="Gly residues" evidence="1">
    <location>
        <begin position="1093"/>
        <end position="1112"/>
    </location>
</feature>
<protein>
    <submittedName>
        <fullName evidence="2">Uncharacterized protein</fullName>
    </submittedName>
</protein>
<feature type="compositionally biased region" description="Pro residues" evidence="1">
    <location>
        <begin position="1125"/>
        <end position="1149"/>
    </location>
</feature>
<evidence type="ECO:0000313" key="2">
    <source>
        <dbReference type="EMBL" id="KAG2492675.1"/>
    </source>
</evidence>
<feature type="compositionally biased region" description="Low complexity" evidence="1">
    <location>
        <begin position="1115"/>
        <end position="1124"/>
    </location>
</feature>
<feature type="compositionally biased region" description="Low complexity" evidence="1">
    <location>
        <begin position="312"/>
        <end position="328"/>
    </location>
</feature>
<feature type="compositionally biased region" description="Pro residues" evidence="1">
    <location>
        <begin position="727"/>
        <end position="738"/>
    </location>
</feature>
<feature type="region of interest" description="Disordered" evidence="1">
    <location>
        <begin position="830"/>
        <end position="924"/>
    </location>
</feature>
<feature type="region of interest" description="Disordered" evidence="1">
    <location>
        <begin position="201"/>
        <end position="328"/>
    </location>
</feature>
<feature type="compositionally biased region" description="Gly residues" evidence="1">
    <location>
        <begin position="371"/>
        <end position="394"/>
    </location>
</feature>
<feature type="compositionally biased region" description="Low complexity" evidence="1">
    <location>
        <begin position="967"/>
        <end position="990"/>
    </location>
</feature>
<proteinExistence type="predicted"/>
<comment type="caution">
    <text evidence="2">The sequence shown here is derived from an EMBL/GenBank/DDBJ whole genome shotgun (WGS) entry which is preliminary data.</text>
</comment>
<organism evidence="2 3">
    <name type="scientific">Edaphochlamys debaryana</name>
    <dbReference type="NCBI Taxonomy" id="47281"/>
    <lineage>
        <taxon>Eukaryota</taxon>
        <taxon>Viridiplantae</taxon>
        <taxon>Chlorophyta</taxon>
        <taxon>core chlorophytes</taxon>
        <taxon>Chlorophyceae</taxon>
        <taxon>CS clade</taxon>
        <taxon>Chlamydomonadales</taxon>
        <taxon>Chlamydomonadales incertae sedis</taxon>
        <taxon>Edaphochlamys</taxon>
    </lineage>
</organism>
<feature type="compositionally biased region" description="Gly residues" evidence="1">
    <location>
        <begin position="779"/>
        <end position="793"/>
    </location>
</feature>